<proteinExistence type="predicted"/>
<dbReference type="Pfam" id="PF21686">
    <property type="entry name" value="LigD_Prim-Pol"/>
    <property type="match status" value="1"/>
</dbReference>
<accession>A0A383RFU5</accession>
<evidence type="ECO:0000313" key="2">
    <source>
        <dbReference type="EMBL" id="SYX85965.1"/>
    </source>
</evidence>
<dbReference type="InterPro" id="IPR052171">
    <property type="entry name" value="NHEJ_LigD"/>
</dbReference>
<organism evidence="2 3">
    <name type="scientific">Paenibacillus alvei</name>
    <name type="common">Bacillus alvei</name>
    <dbReference type="NCBI Taxonomy" id="44250"/>
    <lineage>
        <taxon>Bacteria</taxon>
        <taxon>Bacillati</taxon>
        <taxon>Bacillota</taxon>
        <taxon>Bacilli</taxon>
        <taxon>Bacillales</taxon>
        <taxon>Paenibacillaceae</taxon>
        <taxon>Paenibacillus</taxon>
    </lineage>
</organism>
<sequence length="313" mass="35189">MGTSKRTSSQAQTSYATLNIGGNHVQITNPDKMLFPEMGITKGRFMQELVRLSPYLLPACEGRYLTTIRYPDGVGGKFFYQKNAPEPTPPYVQTAVSEGISYVVLNDITTLLWLGNLACIEYHPSLHKVHDPLPTEWIIDLDPSVEEEPRIMEAAALVGDMLEQLGLRSVPKTSGATGVQIVIPIEQGPSFTQLKELGHVAAAYLCERHPKLFTIERFKKNRGTKIYIDYMQHDKGRTIAAPYTPRATRYASVSMPLTWDEVRRNPMPRDFHLLNAADRLQLTGDLIQLEPKQHIEPVLEALSSHIAALQKRR</sequence>
<evidence type="ECO:0000259" key="1">
    <source>
        <dbReference type="Pfam" id="PF21686"/>
    </source>
</evidence>
<dbReference type="EMBL" id="LS992241">
    <property type="protein sequence ID" value="SYX85965.1"/>
    <property type="molecule type" value="Genomic_DNA"/>
</dbReference>
<gene>
    <name evidence="2" type="ORF">PBLR_14387</name>
</gene>
<evidence type="ECO:0000313" key="3">
    <source>
        <dbReference type="Proteomes" id="UP000304148"/>
    </source>
</evidence>
<dbReference type="AlphaFoldDB" id="A0A383RFU5"/>
<reference evidence="3" key="1">
    <citation type="submission" date="2018-08" db="EMBL/GenBank/DDBJ databases">
        <authorList>
            <person name="Chevrot R."/>
        </authorList>
    </citation>
    <scope>NUCLEOTIDE SEQUENCE [LARGE SCALE GENOMIC DNA]</scope>
</reference>
<feature type="domain" description="DNA ligase D polymerase" evidence="1">
    <location>
        <begin position="41"/>
        <end position="286"/>
    </location>
</feature>
<dbReference type="Proteomes" id="UP000304148">
    <property type="component" value="Chromosome"/>
</dbReference>
<dbReference type="CDD" id="cd04861">
    <property type="entry name" value="LigD_Pol_like"/>
    <property type="match status" value="1"/>
</dbReference>
<protein>
    <submittedName>
        <fullName evidence="2">DNA polymerase LigD, polymerase domain-containing protein</fullName>
    </submittedName>
</protein>
<dbReference type="PANTHER" id="PTHR42705">
    <property type="entry name" value="BIFUNCTIONAL NON-HOMOLOGOUS END JOINING PROTEIN LIGD"/>
    <property type="match status" value="1"/>
</dbReference>
<dbReference type="InterPro" id="IPR014145">
    <property type="entry name" value="LigD_pol_dom"/>
</dbReference>
<dbReference type="PANTHER" id="PTHR42705:SF2">
    <property type="entry name" value="BIFUNCTIONAL NON-HOMOLOGOUS END JOINING PROTEIN LIGD"/>
    <property type="match status" value="1"/>
</dbReference>
<name>A0A383RFU5_PAEAL</name>
<dbReference type="Gene3D" id="3.90.920.10">
    <property type="entry name" value="DNA primase, PRIM domain"/>
    <property type="match status" value="1"/>
</dbReference>
<dbReference type="NCBIfam" id="TIGR02778">
    <property type="entry name" value="ligD_pol"/>
    <property type="match status" value="1"/>
</dbReference>